<evidence type="ECO:0000313" key="3">
    <source>
        <dbReference type="Proteomes" id="UP000254777"/>
    </source>
</evidence>
<gene>
    <name evidence="2" type="ORF">NCTC11088_01394</name>
</gene>
<organism evidence="2 3">
    <name type="scientific">Peptoniphilus indolicus</name>
    <dbReference type="NCBI Taxonomy" id="33030"/>
    <lineage>
        <taxon>Bacteria</taxon>
        <taxon>Bacillati</taxon>
        <taxon>Bacillota</taxon>
        <taxon>Tissierellia</taxon>
        <taxon>Tissierellales</taxon>
        <taxon>Peptoniphilaceae</taxon>
        <taxon>Peptoniphilus</taxon>
    </lineage>
</organism>
<feature type="signal peptide" evidence="1">
    <location>
        <begin position="1"/>
        <end position="28"/>
    </location>
</feature>
<evidence type="ECO:0000256" key="1">
    <source>
        <dbReference type="SAM" id="SignalP"/>
    </source>
</evidence>
<proteinExistence type="predicted"/>
<evidence type="ECO:0008006" key="4">
    <source>
        <dbReference type="Google" id="ProtNLM"/>
    </source>
</evidence>
<dbReference type="RefSeq" id="WP_115312128.1">
    <property type="nucleotide sequence ID" value="NZ_UGTH01000001.1"/>
</dbReference>
<dbReference type="EMBL" id="UGTH01000001">
    <property type="protein sequence ID" value="SUB75596.1"/>
    <property type="molecule type" value="Genomic_DNA"/>
</dbReference>
<dbReference type="AlphaFoldDB" id="A0A379DC70"/>
<protein>
    <recommendedName>
        <fullName evidence="4">Lipoprotein</fullName>
    </recommendedName>
</protein>
<feature type="chain" id="PRO_5016730563" description="Lipoprotein" evidence="1">
    <location>
        <begin position="29"/>
        <end position="361"/>
    </location>
</feature>
<sequence length="361" mass="41297">MKDKKLLKFISLVIAILFLASCSKQQKAMEIKQENLNTISDKIGNLSDFEVVNFQNGSFLGSKSKNDEEIYFLKLTDNNLKIVVKKVRPQYIDYYGKYKDKNIIVYTEGSVLNIYTVDDLGNENTQVIDSINSVATYDMDEYIAVNYNYLENNEMTDVIGLISKDDLSYTKIKEEKSISGDGSIYKLSGNVFSGVSAVNERVYFQVLNLKNESLVDNNADVVGSFVYDTKSKKEEKIDLSKRVNSFFIFNDMLIYNEYLKGKPSEQGSYIKVGDKIEPIPLGDSANYFYEINEKNNRLLIISQRAIYCIRENGNIEYIEKKFTEKDNGIVSESGFSLDKTGEYDLIRPDHENGCIEYSNFK</sequence>
<accession>A0A379DC70</accession>
<reference evidence="2 3" key="1">
    <citation type="submission" date="2018-06" db="EMBL/GenBank/DDBJ databases">
        <authorList>
            <consortium name="Pathogen Informatics"/>
            <person name="Doyle S."/>
        </authorList>
    </citation>
    <scope>NUCLEOTIDE SEQUENCE [LARGE SCALE GENOMIC DNA]</scope>
    <source>
        <strain evidence="2 3">NCTC11088</strain>
    </source>
</reference>
<name>A0A379DC70_9FIRM</name>
<keyword evidence="1" id="KW-0732">Signal</keyword>
<dbReference type="Proteomes" id="UP000254777">
    <property type="component" value="Unassembled WGS sequence"/>
</dbReference>
<evidence type="ECO:0000313" key="2">
    <source>
        <dbReference type="EMBL" id="SUB75596.1"/>
    </source>
</evidence>
<dbReference type="PROSITE" id="PS51257">
    <property type="entry name" value="PROKAR_LIPOPROTEIN"/>
    <property type="match status" value="1"/>
</dbReference>